<reference evidence="5 6" key="1">
    <citation type="submission" date="2023-07" db="EMBL/GenBank/DDBJ databases">
        <title>Sorghum-associated microbial communities from plants grown in Nebraska, USA.</title>
        <authorList>
            <person name="Schachtman D."/>
        </authorList>
    </citation>
    <scope>NUCLEOTIDE SEQUENCE [LARGE SCALE GENOMIC DNA]</scope>
    <source>
        <strain evidence="5 6">BE167</strain>
    </source>
</reference>
<dbReference type="SMART" id="SM00881">
    <property type="entry name" value="CoA_binding"/>
    <property type="match status" value="1"/>
</dbReference>
<evidence type="ECO:0000256" key="3">
    <source>
        <dbReference type="ARBA" id="ARBA00022840"/>
    </source>
</evidence>
<dbReference type="Pfam" id="PF13607">
    <property type="entry name" value="Succ_CoA_lig"/>
    <property type="match status" value="1"/>
</dbReference>
<dbReference type="SUPFAM" id="SSF56059">
    <property type="entry name" value="Glutathione synthetase ATP-binding domain-like"/>
    <property type="match status" value="1"/>
</dbReference>
<evidence type="ECO:0000256" key="2">
    <source>
        <dbReference type="ARBA" id="ARBA00022741"/>
    </source>
</evidence>
<dbReference type="Proteomes" id="UP001252243">
    <property type="component" value="Unassembled WGS sequence"/>
</dbReference>
<dbReference type="InterPro" id="IPR051538">
    <property type="entry name" value="Acyl-CoA_Synth/Transferase"/>
</dbReference>
<name>A0ABU1UIL0_9MICC</name>
<evidence type="ECO:0000313" key="5">
    <source>
        <dbReference type="EMBL" id="MDR7085032.1"/>
    </source>
</evidence>
<dbReference type="InterPro" id="IPR016102">
    <property type="entry name" value="Succinyl-CoA_synth-like"/>
</dbReference>
<dbReference type="SUPFAM" id="SSF52210">
    <property type="entry name" value="Succinyl-CoA synthetase domains"/>
    <property type="match status" value="2"/>
</dbReference>
<dbReference type="Pfam" id="PF13549">
    <property type="entry name" value="ATP-grasp_5"/>
    <property type="match status" value="1"/>
</dbReference>
<dbReference type="Pfam" id="PF13380">
    <property type="entry name" value="CoA_binding_2"/>
    <property type="match status" value="1"/>
</dbReference>
<organism evidence="5 6">
    <name type="scientific">Arthrobacter ginsengisoli</name>
    <dbReference type="NCBI Taxonomy" id="1356565"/>
    <lineage>
        <taxon>Bacteria</taxon>
        <taxon>Bacillati</taxon>
        <taxon>Actinomycetota</taxon>
        <taxon>Actinomycetes</taxon>
        <taxon>Micrococcales</taxon>
        <taxon>Micrococcaceae</taxon>
        <taxon>Arthrobacter</taxon>
    </lineage>
</organism>
<dbReference type="InterPro" id="IPR036291">
    <property type="entry name" value="NAD(P)-bd_dom_sf"/>
</dbReference>
<keyword evidence="6" id="KW-1185">Reference proteome</keyword>
<evidence type="ECO:0000259" key="4">
    <source>
        <dbReference type="SMART" id="SM00881"/>
    </source>
</evidence>
<comment type="caution">
    <text evidence="5">The sequence shown here is derived from an EMBL/GenBank/DDBJ whole genome shotgun (WGS) entry which is preliminary data.</text>
</comment>
<keyword evidence="1" id="KW-0436">Ligase</keyword>
<dbReference type="InterPro" id="IPR013815">
    <property type="entry name" value="ATP_grasp_subdomain_1"/>
</dbReference>
<dbReference type="PANTHER" id="PTHR43334:SF1">
    <property type="entry name" value="3-HYDROXYPROPIONATE--COA LIGASE [ADP-FORMING]"/>
    <property type="match status" value="1"/>
</dbReference>
<gene>
    <name evidence="5" type="ORF">J2X01_004352</name>
</gene>
<sequence>MTNVIDTVPDIDPASLAGRLFQPRSVALVGATDRSRWSTQTFENLRLYSPDVSVYCVSPKGGTVHGVRAYASLADIGAPVDLVYVMTPRETVPGILQQAAAAGARAAIVLTAGFGESQDGILHQSAVVAAAADAGLALLGPNGNGFINVNDRVVPFGLSLPRFPQAGPASFVLQSGGLVKPVLSLADAWGVGVGMVACSGNEAALTAADIARGLLEDDRTGAIGLFLETIRDPGAFRSLAARAVELDKPIVALTVGRSDVAKRAALAHTGALAADSAVTSAVLESLGVIEVSSIEGLVATTDLLARGIRPRGNRIAVIGASGGACELVAEKASELRIELPEFSERSLTALSAVLPDISHAQNPLDVTGFATVDPLLPVNALKAFLASGAEDVDAVLFQAVVIPPDNTPDPDAARRHFSEIAKVVRSAKLPVLLQDEVAAPVSDLGRDILAVEGLNRLAGVEIGLTSLAHAMRWSARRQALISRREDSRAAVTLGPYDKGARFSEFDALWLLASGGVPTIRQTLATTVGEAVAAATGLSGAVALKVCSPDILHKSDIGGVALNIQGADAVKEAYEGMVGRVSAALPDAQVDGVLVSPMRHGGVELVVGINRDPVWGPILVLGLGGVLVEILKDVVLKPLPVTRSEVTEMLSALRGAALLHGARGEAPVDLAQLTDAVLSLADVAAALGGDFQSIEVNPLRADHQTVEALDALILWADEATQSVE</sequence>
<dbReference type="Gene3D" id="3.40.50.261">
    <property type="entry name" value="Succinyl-CoA synthetase domains"/>
    <property type="match status" value="2"/>
</dbReference>
<keyword evidence="2" id="KW-0547">Nucleotide-binding</keyword>
<dbReference type="RefSeq" id="WP_310062370.1">
    <property type="nucleotide sequence ID" value="NZ_JAVDVQ010000043.1"/>
</dbReference>
<protein>
    <submittedName>
        <fullName evidence="5">Acyl-CoA synthetase (NDP forming)</fullName>
    </submittedName>
</protein>
<dbReference type="Gene3D" id="3.30.470.20">
    <property type="entry name" value="ATP-grasp fold, B domain"/>
    <property type="match status" value="1"/>
</dbReference>
<dbReference type="Gene3D" id="3.30.1490.20">
    <property type="entry name" value="ATP-grasp fold, A domain"/>
    <property type="match status" value="1"/>
</dbReference>
<accession>A0ABU1UIL0</accession>
<evidence type="ECO:0000313" key="6">
    <source>
        <dbReference type="Proteomes" id="UP001252243"/>
    </source>
</evidence>
<evidence type="ECO:0000256" key="1">
    <source>
        <dbReference type="ARBA" id="ARBA00022598"/>
    </source>
</evidence>
<dbReference type="SUPFAM" id="SSF51735">
    <property type="entry name" value="NAD(P)-binding Rossmann-fold domains"/>
    <property type="match status" value="1"/>
</dbReference>
<proteinExistence type="predicted"/>
<dbReference type="InterPro" id="IPR003781">
    <property type="entry name" value="CoA-bd"/>
</dbReference>
<dbReference type="EMBL" id="JAVDVQ010000043">
    <property type="protein sequence ID" value="MDR7085032.1"/>
    <property type="molecule type" value="Genomic_DNA"/>
</dbReference>
<dbReference type="InterPro" id="IPR032875">
    <property type="entry name" value="Succ_CoA_lig_flav_dom"/>
</dbReference>
<feature type="domain" description="CoA-binding" evidence="4">
    <location>
        <begin position="20"/>
        <end position="114"/>
    </location>
</feature>
<dbReference type="PANTHER" id="PTHR43334">
    <property type="entry name" value="ACETATE--COA LIGASE [ADP-FORMING]"/>
    <property type="match status" value="1"/>
</dbReference>
<dbReference type="Gene3D" id="3.40.50.720">
    <property type="entry name" value="NAD(P)-binding Rossmann-like Domain"/>
    <property type="match status" value="1"/>
</dbReference>
<keyword evidence="3" id="KW-0067">ATP-binding</keyword>